<reference evidence="2" key="1">
    <citation type="submission" date="2023-06" db="EMBL/GenBank/DDBJ databases">
        <title>Genomic of Parafulvivirga corallium.</title>
        <authorList>
            <person name="Wang G."/>
        </authorList>
    </citation>
    <scope>NUCLEOTIDE SEQUENCE</scope>
    <source>
        <strain evidence="2">BMA10</strain>
    </source>
</reference>
<keyword evidence="2" id="KW-0328">Glycosyltransferase</keyword>
<dbReference type="Pfam" id="PF00534">
    <property type="entry name" value="Glycos_transf_1"/>
    <property type="match status" value="1"/>
</dbReference>
<accession>A0ABT8KQS6</accession>
<dbReference type="InterPro" id="IPR001296">
    <property type="entry name" value="Glyco_trans_1"/>
</dbReference>
<dbReference type="Gene3D" id="3.40.50.2000">
    <property type="entry name" value="Glycogen Phosphorylase B"/>
    <property type="match status" value="2"/>
</dbReference>
<proteinExistence type="predicted"/>
<sequence>MKILHVNTSDDGGAAQAAIRLHLDLLKKEIDSKFLCQVVNKPMFPGRVRLAKRAPGLYERILLKIGIKQTLKEKRKNVLQGRPSKFDIFTLSESESDITSSPAFQEADIIHLHWISMFLDYKSFFRKCHKPIVWTFHDLNAFTGGCHYSGTCEGFKKDCKNCPQLEGTQDPNYANKVLSSKQGSLGAYKNVHVVTPSKWLSEVSMSSMVTGKFPHTVIPNGIDENTFQRRDRFFSRQLLGLPQDKKIILFVSQFLTIERKGFRLLVEAASHLDREDLVLCSIGVKFEEVNNIKNHINLGTIHDQRIMSMAYSAADAFVIPSLEDNLPNTVIESLMCGTPVIGFPIGGIKEMIDDGKNGILCSEVSIEALQKAILEFIDLSNHFDHVSISNNAKSHYNIDLMSQRYMTLYDQIASEQKDV</sequence>
<keyword evidence="3" id="KW-1185">Reference proteome</keyword>
<protein>
    <submittedName>
        <fullName evidence="2">Glycosyltransferase</fullName>
        <ecNumber evidence="2">2.4.-.-</ecNumber>
    </submittedName>
</protein>
<dbReference type="EMBL" id="JAUJEA010000006">
    <property type="protein sequence ID" value="MDN5203112.1"/>
    <property type="molecule type" value="Genomic_DNA"/>
</dbReference>
<organism evidence="2 3">
    <name type="scientific">Splendidivirga corallicola</name>
    <dbReference type="NCBI Taxonomy" id="3051826"/>
    <lineage>
        <taxon>Bacteria</taxon>
        <taxon>Pseudomonadati</taxon>
        <taxon>Bacteroidota</taxon>
        <taxon>Cytophagia</taxon>
        <taxon>Cytophagales</taxon>
        <taxon>Splendidivirgaceae</taxon>
        <taxon>Splendidivirga</taxon>
    </lineage>
</organism>
<dbReference type="PANTHER" id="PTHR12526:SF635">
    <property type="entry name" value="GLYCOSYL TRANSFERASE GROUP 1"/>
    <property type="match status" value="1"/>
</dbReference>
<evidence type="ECO:0000313" key="2">
    <source>
        <dbReference type="EMBL" id="MDN5203112.1"/>
    </source>
</evidence>
<keyword evidence="2" id="KW-0808">Transferase</keyword>
<gene>
    <name evidence="2" type="ORF">QQ008_17110</name>
</gene>
<dbReference type="EC" id="2.4.-.-" evidence="2"/>
<evidence type="ECO:0000259" key="1">
    <source>
        <dbReference type="Pfam" id="PF00534"/>
    </source>
</evidence>
<dbReference type="Proteomes" id="UP001172082">
    <property type="component" value="Unassembled WGS sequence"/>
</dbReference>
<dbReference type="GO" id="GO:0016757">
    <property type="term" value="F:glycosyltransferase activity"/>
    <property type="evidence" value="ECO:0007669"/>
    <property type="project" value="UniProtKB-KW"/>
</dbReference>
<dbReference type="RefSeq" id="WP_346753134.1">
    <property type="nucleotide sequence ID" value="NZ_JAUJEA010000006.1"/>
</dbReference>
<evidence type="ECO:0000313" key="3">
    <source>
        <dbReference type="Proteomes" id="UP001172082"/>
    </source>
</evidence>
<dbReference type="SUPFAM" id="SSF53756">
    <property type="entry name" value="UDP-Glycosyltransferase/glycogen phosphorylase"/>
    <property type="match status" value="1"/>
</dbReference>
<dbReference type="PANTHER" id="PTHR12526">
    <property type="entry name" value="GLYCOSYLTRANSFERASE"/>
    <property type="match status" value="1"/>
</dbReference>
<feature type="domain" description="Glycosyl transferase family 1" evidence="1">
    <location>
        <begin position="233"/>
        <end position="382"/>
    </location>
</feature>
<comment type="caution">
    <text evidence="2">The sequence shown here is derived from an EMBL/GenBank/DDBJ whole genome shotgun (WGS) entry which is preliminary data.</text>
</comment>
<name>A0ABT8KQS6_9BACT</name>